<gene>
    <name evidence="2" type="ORF">PS710_04942</name>
</gene>
<organism evidence="2 3">
    <name type="scientific">Pseudomonas fluorescens</name>
    <dbReference type="NCBI Taxonomy" id="294"/>
    <lineage>
        <taxon>Bacteria</taxon>
        <taxon>Pseudomonadati</taxon>
        <taxon>Pseudomonadota</taxon>
        <taxon>Gammaproteobacteria</taxon>
        <taxon>Pseudomonadales</taxon>
        <taxon>Pseudomonadaceae</taxon>
        <taxon>Pseudomonas</taxon>
    </lineage>
</organism>
<name>A0A5E7ESU8_PSEFL</name>
<evidence type="ECO:0000313" key="2">
    <source>
        <dbReference type="EMBL" id="VVO29919.1"/>
    </source>
</evidence>
<protein>
    <recommendedName>
        <fullName evidence="4">Fis family transcriptional regulator</fullName>
    </recommendedName>
</protein>
<feature type="region of interest" description="Disordered" evidence="1">
    <location>
        <begin position="102"/>
        <end position="128"/>
    </location>
</feature>
<reference evidence="2 3" key="1">
    <citation type="submission" date="2019-09" db="EMBL/GenBank/DDBJ databases">
        <authorList>
            <person name="Chandra G."/>
            <person name="Truman W A."/>
        </authorList>
    </citation>
    <scope>NUCLEOTIDE SEQUENCE [LARGE SCALE GENOMIC DNA]</scope>
    <source>
        <strain evidence="2">PS710</strain>
    </source>
</reference>
<dbReference type="RefSeq" id="WP_150766846.1">
    <property type="nucleotide sequence ID" value="NZ_CABVHW010000022.1"/>
</dbReference>
<dbReference type="Proteomes" id="UP000381093">
    <property type="component" value="Unassembled WGS sequence"/>
</dbReference>
<dbReference type="EMBL" id="CABVHW010000022">
    <property type="protein sequence ID" value="VVO29919.1"/>
    <property type="molecule type" value="Genomic_DNA"/>
</dbReference>
<evidence type="ECO:0008006" key="4">
    <source>
        <dbReference type="Google" id="ProtNLM"/>
    </source>
</evidence>
<sequence length="128" mass="14383">MGLSKREQAQIERLLVATLTEACETAKAELVGFAWLTHEVDYAEFPFSLRVVWVFETQAQKDQALASGQGGRMIELTAQAFSEAQVLLSPVSAHVQFDSEEECQRANGGKWPQRLARKHSPRRRPATR</sequence>
<feature type="compositionally biased region" description="Basic residues" evidence="1">
    <location>
        <begin position="115"/>
        <end position="128"/>
    </location>
</feature>
<accession>A0A5E7ESU8</accession>
<evidence type="ECO:0000256" key="1">
    <source>
        <dbReference type="SAM" id="MobiDB-lite"/>
    </source>
</evidence>
<dbReference type="AlphaFoldDB" id="A0A5E7ESU8"/>
<proteinExistence type="predicted"/>
<evidence type="ECO:0000313" key="3">
    <source>
        <dbReference type="Proteomes" id="UP000381093"/>
    </source>
</evidence>